<gene>
    <name evidence="2" type="ORF">NP233_g5850</name>
</gene>
<comment type="caution">
    <text evidence="2">The sequence shown here is derived from an EMBL/GenBank/DDBJ whole genome shotgun (WGS) entry which is preliminary data.</text>
</comment>
<organism evidence="2 3">
    <name type="scientific">Leucocoprinus birnbaumii</name>
    <dbReference type="NCBI Taxonomy" id="56174"/>
    <lineage>
        <taxon>Eukaryota</taxon>
        <taxon>Fungi</taxon>
        <taxon>Dikarya</taxon>
        <taxon>Basidiomycota</taxon>
        <taxon>Agaricomycotina</taxon>
        <taxon>Agaricomycetes</taxon>
        <taxon>Agaricomycetidae</taxon>
        <taxon>Agaricales</taxon>
        <taxon>Agaricineae</taxon>
        <taxon>Agaricaceae</taxon>
        <taxon>Leucocoprinus</taxon>
    </lineage>
</organism>
<dbReference type="EMBL" id="JANIEX010000359">
    <property type="protein sequence ID" value="KAJ3568219.1"/>
    <property type="molecule type" value="Genomic_DNA"/>
</dbReference>
<dbReference type="Proteomes" id="UP001213000">
    <property type="component" value="Unassembled WGS sequence"/>
</dbReference>
<evidence type="ECO:0000256" key="1">
    <source>
        <dbReference type="SAM" id="MobiDB-lite"/>
    </source>
</evidence>
<sequence length="306" mass="35109">MPCSSNKTKCFVWAGHRKIHVHGIFVDEMGLTDEPELVIMMKTKIQEYVETYLNVDEHFSHQDPSDIVEIEEKLIQTFPDIFKDRDIPKPQRRRRMARAMEYVRRHLQRLRDEHKSSYENDSNDDDNTDSAPGSGNKYEVRPPQQIASLARSSLGESANTIRILEAPSQHVVTKHGSAQTLTPQSMPSLLNVVASPSSPYPSQIDNDYQPDEVRAFLQSCEPPMGHLLQTFLAFGCRNRLFLEAVAESDQEEIEGFIRKVLEQSASCRESSSVPEIELECRLEVTRMKRIINYLNHLTYFNTIDTP</sequence>
<accession>A0AAD5YRH5</accession>
<evidence type="ECO:0000313" key="2">
    <source>
        <dbReference type="EMBL" id="KAJ3568219.1"/>
    </source>
</evidence>
<protein>
    <submittedName>
        <fullName evidence="2">Uncharacterized protein</fullName>
    </submittedName>
</protein>
<evidence type="ECO:0000313" key="3">
    <source>
        <dbReference type="Proteomes" id="UP001213000"/>
    </source>
</evidence>
<keyword evidence="3" id="KW-1185">Reference proteome</keyword>
<feature type="compositionally biased region" description="Basic and acidic residues" evidence="1">
    <location>
        <begin position="106"/>
        <end position="118"/>
    </location>
</feature>
<feature type="region of interest" description="Disordered" evidence="1">
    <location>
        <begin position="106"/>
        <end position="142"/>
    </location>
</feature>
<dbReference type="AlphaFoldDB" id="A0AAD5YRH5"/>
<name>A0AAD5YRH5_9AGAR</name>
<proteinExistence type="predicted"/>
<reference evidence="2" key="1">
    <citation type="submission" date="2022-07" db="EMBL/GenBank/DDBJ databases">
        <title>Genome Sequence of Leucocoprinus birnbaumii.</title>
        <authorList>
            <person name="Buettner E."/>
        </authorList>
    </citation>
    <scope>NUCLEOTIDE SEQUENCE</scope>
    <source>
        <strain evidence="2">VT141</strain>
    </source>
</reference>